<dbReference type="InterPro" id="IPR018357">
    <property type="entry name" value="Hexapep_transf_CS"/>
</dbReference>
<dbReference type="RefSeq" id="WP_018302455.1">
    <property type="nucleotide sequence ID" value="NZ_KB902284.1"/>
</dbReference>
<evidence type="ECO:0000256" key="3">
    <source>
        <dbReference type="ARBA" id="ARBA00022556"/>
    </source>
</evidence>
<proteinExistence type="predicted"/>
<keyword evidence="7 9" id="KW-0012">Acyltransferase</keyword>
<reference evidence="9 10" key="1">
    <citation type="submission" date="2013-01" db="EMBL/GenBank/DDBJ databases">
        <authorList>
            <person name="Fiebig A."/>
            <person name="Goeker M."/>
            <person name="Klenk H.-P.P."/>
        </authorList>
    </citation>
    <scope>NUCLEOTIDE SEQUENCE [LARGE SCALE GENOMIC DNA]</scope>
    <source>
        <strain evidence="9 10">DSM 24838</strain>
    </source>
</reference>
<evidence type="ECO:0000313" key="10">
    <source>
        <dbReference type="Proteomes" id="UP000035100"/>
    </source>
</evidence>
<feature type="domain" description="UDP N-acetylglucosamine O-acyltransferase C-terminal" evidence="8">
    <location>
        <begin position="184"/>
        <end position="261"/>
    </location>
</feature>
<dbReference type="InterPro" id="IPR011004">
    <property type="entry name" value="Trimer_LpxA-like_sf"/>
</dbReference>
<keyword evidence="10" id="KW-1185">Reference proteome</keyword>
<dbReference type="SUPFAM" id="SSF51161">
    <property type="entry name" value="Trimeric LpxA-like enzymes"/>
    <property type="match status" value="1"/>
</dbReference>
<dbReference type="OrthoDB" id="9807278at2"/>
<dbReference type="InterPro" id="IPR010137">
    <property type="entry name" value="Lipid_A_LpxA"/>
</dbReference>
<dbReference type="GO" id="GO:0009245">
    <property type="term" value="P:lipid A biosynthetic process"/>
    <property type="evidence" value="ECO:0007669"/>
    <property type="project" value="UniProtKB-KW"/>
</dbReference>
<comment type="caution">
    <text evidence="9">The sequence shown here is derived from an EMBL/GenBank/DDBJ whole genome shotgun (WGS) entry which is preliminary data.</text>
</comment>
<evidence type="ECO:0000259" key="8">
    <source>
        <dbReference type="Pfam" id="PF13720"/>
    </source>
</evidence>
<dbReference type="Gene3D" id="2.160.10.10">
    <property type="entry name" value="Hexapeptide repeat proteins"/>
    <property type="match status" value="1"/>
</dbReference>
<gene>
    <name evidence="9" type="ORF">Wenmar_03676</name>
</gene>
<dbReference type="STRING" id="1123501.Wenmar_03676"/>
<dbReference type="NCBIfam" id="TIGR01852">
    <property type="entry name" value="lipid_A_lpxA"/>
    <property type="match status" value="1"/>
</dbReference>
<accession>A0A0D0Q5F0</accession>
<dbReference type="EMBL" id="AONG01000020">
    <property type="protein sequence ID" value="KIQ67717.1"/>
    <property type="molecule type" value="Genomic_DNA"/>
</dbReference>
<evidence type="ECO:0000256" key="4">
    <source>
        <dbReference type="ARBA" id="ARBA00022679"/>
    </source>
</evidence>
<keyword evidence="5" id="KW-0677">Repeat</keyword>
<evidence type="ECO:0000256" key="2">
    <source>
        <dbReference type="ARBA" id="ARBA00022516"/>
    </source>
</evidence>
<dbReference type="GO" id="GO:0008780">
    <property type="term" value="F:acyl-[acyl-carrier-protein]-UDP-N-acetylglucosamine O-acyltransferase activity"/>
    <property type="evidence" value="ECO:0007669"/>
    <property type="project" value="UniProtKB-EC"/>
</dbReference>
<dbReference type="Proteomes" id="UP000035100">
    <property type="component" value="Unassembled WGS sequence"/>
</dbReference>
<dbReference type="GO" id="GO:0016020">
    <property type="term" value="C:membrane"/>
    <property type="evidence" value="ECO:0007669"/>
    <property type="project" value="GOC"/>
</dbReference>
<dbReference type="PANTHER" id="PTHR43480">
    <property type="entry name" value="ACYL-[ACYL-CARRIER-PROTEIN]--UDP-N-ACETYLGLUCOSAMINE O-ACYLTRANSFERASE"/>
    <property type="match status" value="1"/>
</dbReference>
<dbReference type="CDD" id="cd03351">
    <property type="entry name" value="LbH_UDP-GlcNAc_AT"/>
    <property type="match status" value="1"/>
</dbReference>
<dbReference type="NCBIfam" id="NF003657">
    <property type="entry name" value="PRK05289.1"/>
    <property type="match status" value="1"/>
</dbReference>
<dbReference type="PANTHER" id="PTHR43480:SF1">
    <property type="entry name" value="ACYL-[ACYL-CARRIER-PROTEIN]--UDP-N-ACETYLGLUCOSAMINE O-ACYLTRANSFERASE, MITOCHONDRIAL-RELATED"/>
    <property type="match status" value="1"/>
</dbReference>
<dbReference type="Pfam" id="PF13720">
    <property type="entry name" value="Acetyltransf_11"/>
    <property type="match status" value="1"/>
</dbReference>
<keyword evidence="6" id="KW-0443">Lipid metabolism</keyword>
<dbReference type="InterPro" id="IPR029098">
    <property type="entry name" value="Acetyltransf_C"/>
</dbReference>
<protein>
    <submittedName>
        <fullName evidence="9">Acyl-[acyl-carrier-protein]--UDP-N-acetylglucosamine O-acyltransferase</fullName>
        <ecNumber evidence="9">2.3.1.129</ecNumber>
    </submittedName>
</protein>
<dbReference type="Pfam" id="PF00132">
    <property type="entry name" value="Hexapep"/>
    <property type="match status" value="1"/>
</dbReference>
<dbReference type="InterPro" id="IPR001451">
    <property type="entry name" value="Hexapep"/>
</dbReference>
<evidence type="ECO:0000256" key="7">
    <source>
        <dbReference type="ARBA" id="ARBA00023315"/>
    </source>
</evidence>
<organism evidence="9 10">
    <name type="scientific">Wenxinia marina DSM 24838</name>
    <dbReference type="NCBI Taxonomy" id="1123501"/>
    <lineage>
        <taxon>Bacteria</taxon>
        <taxon>Pseudomonadati</taxon>
        <taxon>Pseudomonadota</taxon>
        <taxon>Alphaproteobacteria</taxon>
        <taxon>Rhodobacterales</taxon>
        <taxon>Roseobacteraceae</taxon>
        <taxon>Wenxinia</taxon>
    </lineage>
</organism>
<keyword evidence="1" id="KW-0963">Cytoplasm</keyword>
<dbReference type="PIRSF" id="PIRSF000456">
    <property type="entry name" value="UDP-GlcNAc_acltr"/>
    <property type="match status" value="1"/>
</dbReference>
<dbReference type="PROSITE" id="PS00101">
    <property type="entry name" value="HEXAPEP_TRANSFERASES"/>
    <property type="match status" value="1"/>
</dbReference>
<keyword evidence="3" id="KW-0441">Lipid A biosynthesis</keyword>
<keyword evidence="4 9" id="KW-0808">Transferase</keyword>
<dbReference type="PATRIC" id="fig|1123501.6.peg.3803"/>
<evidence type="ECO:0000256" key="1">
    <source>
        <dbReference type="ARBA" id="ARBA00022490"/>
    </source>
</evidence>
<dbReference type="EC" id="2.3.1.129" evidence="9"/>
<keyword evidence="2" id="KW-0444">Lipid biosynthesis</keyword>
<evidence type="ECO:0000256" key="5">
    <source>
        <dbReference type="ARBA" id="ARBA00022737"/>
    </source>
</evidence>
<dbReference type="InterPro" id="IPR037157">
    <property type="entry name" value="Acetyltransf_C_sf"/>
</dbReference>
<dbReference type="eggNOG" id="COG1043">
    <property type="taxonomic scope" value="Bacteria"/>
</dbReference>
<name>A0A0D0Q5F0_9RHOB</name>
<dbReference type="AlphaFoldDB" id="A0A0D0Q5F0"/>
<evidence type="ECO:0000256" key="6">
    <source>
        <dbReference type="ARBA" id="ARBA00023098"/>
    </source>
</evidence>
<sequence length="268" mass="27968">MSREGVHPEALVHPSAVVEEGARVGAGTRVGAFAYVGPHVELAEGVELRPHAYVVGRTRLGEGAMVFPFAVVGEVPQDLKYAGEPTRLTIGPRTIIREHAQVHIGTEGGGGLTEIGADCLIMGGVHVAHDCRIGNRVILVNNAGLAGHVQVGDGAIVGGLAGVHQWVRIGQGAMVGGLAKVTRDVIPYGLVDGPGATLHGLNLVGLKRRGLSRDEIGAMRSAYDVLKDGEGSFADRAARLPSGESVLVDELRAFVSAASDRHFLTPRE</sequence>
<dbReference type="Gene3D" id="1.20.1180.10">
    <property type="entry name" value="Udp N-acetylglucosamine O-acyltransferase, C-terminal domain"/>
    <property type="match status" value="1"/>
</dbReference>
<evidence type="ECO:0000313" key="9">
    <source>
        <dbReference type="EMBL" id="KIQ67717.1"/>
    </source>
</evidence>